<gene>
    <name evidence="2" type="ORF">LR48_Vigan01g041300</name>
</gene>
<evidence type="ECO:0000313" key="3">
    <source>
        <dbReference type="Proteomes" id="UP000053144"/>
    </source>
</evidence>
<evidence type="ECO:0000256" key="1">
    <source>
        <dbReference type="SAM" id="MobiDB-lite"/>
    </source>
</evidence>
<dbReference type="AlphaFoldDB" id="A0A0L9TJR1"/>
<dbReference type="Proteomes" id="UP000053144">
    <property type="component" value="Chromosome 1"/>
</dbReference>
<feature type="compositionally biased region" description="Polar residues" evidence="1">
    <location>
        <begin position="77"/>
        <end position="91"/>
    </location>
</feature>
<feature type="compositionally biased region" description="Polar residues" evidence="1">
    <location>
        <begin position="109"/>
        <end position="124"/>
    </location>
</feature>
<protein>
    <submittedName>
        <fullName evidence="2">Uncharacterized protein</fullName>
    </submittedName>
</protein>
<organism evidence="2 3">
    <name type="scientific">Phaseolus angularis</name>
    <name type="common">Azuki bean</name>
    <name type="synonym">Vigna angularis</name>
    <dbReference type="NCBI Taxonomy" id="3914"/>
    <lineage>
        <taxon>Eukaryota</taxon>
        <taxon>Viridiplantae</taxon>
        <taxon>Streptophyta</taxon>
        <taxon>Embryophyta</taxon>
        <taxon>Tracheophyta</taxon>
        <taxon>Spermatophyta</taxon>
        <taxon>Magnoliopsida</taxon>
        <taxon>eudicotyledons</taxon>
        <taxon>Gunneridae</taxon>
        <taxon>Pentapetalae</taxon>
        <taxon>rosids</taxon>
        <taxon>fabids</taxon>
        <taxon>Fabales</taxon>
        <taxon>Fabaceae</taxon>
        <taxon>Papilionoideae</taxon>
        <taxon>50 kb inversion clade</taxon>
        <taxon>NPAAA clade</taxon>
        <taxon>indigoferoid/millettioid clade</taxon>
        <taxon>Phaseoleae</taxon>
        <taxon>Vigna</taxon>
    </lineage>
</organism>
<dbReference type="Gramene" id="KOM30858">
    <property type="protein sequence ID" value="KOM30858"/>
    <property type="gene ID" value="LR48_Vigan01g041300"/>
</dbReference>
<feature type="compositionally biased region" description="Basic residues" evidence="1">
    <location>
        <begin position="93"/>
        <end position="103"/>
    </location>
</feature>
<accession>A0A0L9TJR1</accession>
<name>A0A0L9TJR1_PHAAN</name>
<dbReference type="EMBL" id="CM003371">
    <property type="protein sequence ID" value="KOM30858.1"/>
    <property type="molecule type" value="Genomic_DNA"/>
</dbReference>
<proteinExistence type="predicted"/>
<feature type="region of interest" description="Disordered" evidence="1">
    <location>
        <begin position="36"/>
        <end position="160"/>
    </location>
</feature>
<feature type="compositionally biased region" description="Low complexity" evidence="1">
    <location>
        <begin position="47"/>
        <end position="60"/>
    </location>
</feature>
<feature type="compositionally biased region" description="Basic and acidic residues" evidence="1">
    <location>
        <begin position="66"/>
        <end position="76"/>
    </location>
</feature>
<evidence type="ECO:0000313" key="2">
    <source>
        <dbReference type="EMBL" id="KOM30858.1"/>
    </source>
</evidence>
<sequence>MPLSSRIHHLVAPQCCRCATQKPIIRHHLQQLERTQIHGRDSRHPRTATSPPSPSTTVSSLKQFHHHETIYHRESENQLAKKSKIAQSLSPSFKHHQANKRSSSHRECSCTTTIQEPANNQSSCEPDAKNPNRNPLYDVQPPPRVLPLSRNAPRNKQPPLHCDAEALQCRFHQIAQPP</sequence>
<reference evidence="3" key="1">
    <citation type="journal article" date="2015" name="Proc. Natl. Acad. Sci. U.S.A.">
        <title>Genome sequencing of adzuki bean (Vigna angularis) provides insight into high starch and low fat accumulation and domestication.</title>
        <authorList>
            <person name="Yang K."/>
            <person name="Tian Z."/>
            <person name="Chen C."/>
            <person name="Luo L."/>
            <person name="Zhao B."/>
            <person name="Wang Z."/>
            <person name="Yu L."/>
            <person name="Li Y."/>
            <person name="Sun Y."/>
            <person name="Li W."/>
            <person name="Chen Y."/>
            <person name="Li Y."/>
            <person name="Zhang Y."/>
            <person name="Ai D."/>
            <person name="Zhao J."/>
            <person name="Shang C."/>
            <person name="Ma Y."/>
            <person name="Wu B."/>
            <person name="Wang M."/>
            <person name="Gao L."/>
            <person name="Sun D."/>
            <person name="Zhang P."/>
            <person name="Guo F."/>
            <person name="Wang W."/>
            <person name="Li Y."/>
            <person name="Wang J."/>
            <person name="Varshney R.K."/>
            <person name="Wang J."/>
            <person name="Ling H.Q."/>
            <person name="Wan P."/>
        </authorList>
    </citation>
    <scope>NUCLEOTIDE SEQUENCE</scope>
    <source>
        <strain evidence="3">cv. Jingnong 6</strain>
    </source>
</reference>